<evidence type="ECO:0000256" key="1">
    <source>
        <dbReference type="SAM" id="MobiDB-lite"/>
    </source>
</evidence>
<feature type="region of interest" description="Disordered" evidence="1">
    <location>
        <begin position="1075"/>
        <end position="1103"/>
    </location>
</feature>
<feature type="region of interest" description="Disordered" evidence="1">
    <location>
        <begin position="990"/>
        <end position="1017"/>
    </location>
</feature>
<feature type="compositionally biased region" description="Low complexity" evidence="1">
    <location>
        <begin position="779"/>
        <end position="792"/>
    </location>
</feature>
<feature type="region of interest" description="Disordered" evidence="1">
    <location>
        <begin position="500"/>
        <end position="520"/>
    </location>
</feature>
<feature type="compositionally biased region" description="Low complexity" evidence="1">
    <location>
        <begin position="858"/>
        <end position="869"/>
    </location>
</feature>
<comment type="caution">
    <text evidence="3">The sequence shown here is derived from an EMBL/GenBank/DDBJ whole genome shotgun (WGS) entry which is preliminary data.</text>
</comment>
<feature type="region of interest" description="Disordered" evidence="1">
    <location>
        <begin position="541"/>
        <end position="562"/>
    </location>
</feature>
<name>A0A9P8N9N5_ASPFM</name>
<keyword evidence="2" id="KW-0472">Membrane</keyword>
<evidence type="ECO:0000256" key="2">
    <source>
        <dbReference type="SAM" id="Phobius"/>
    </source>
</evidence>
<sequence length="1295" mass="139608">MQSPRKLFHQRWLELTEGSGDSEVSHIDPAMLEIPPNGLSYQELFDQFVNFPPPGDGGTSHDLREPTSNTEVSVTPQANHEFSTADSSHPVFRQAGDPSGPDALPAQDIDDRLFSEEPVDPELSRAKETLDEKYHRSLDLMATYKNPDGSSVSWNKLAEVVKGSSDILRSDLAGFAETQLQGWFEYGLWPPQNHSQARNDTCHQLSRDIQDANLVTDPETRKMLRRVARARLYLLFCEHKKEIEAEEVSREERGLDRADEQGAGQDETDREVSGQVARSAVGVRKNTRAIDTLLGKSIASWMGMDENSKDQYRRTFLKDRKTGKRWCELARYFGPGVLVTCGTKIDRLINGASSNTVHALATFIAACFPDVRRVCQMFDNVAETFLGRRTGEKGWWEGHIQTDSIKDTLKRLENHTLADNVESITHSTLTPPSDTQFTALLSEVLRSEENRRIEEGSPEGSVSISTHAFASSSIPGPSMTLEDNAAFALPSPRIPGITRPTTVHSQDNYPASTFTVDSPTTSRRAIMESPFTEIRSVQIPISPSSPHATSTPPTMSRSHSQRTDIMTNETLDTSATALSNRPFSVTDAANQELSRQSLDMTSAASRISRNDEMSLTTYLPSAYYSSSASTASEIVVDSTLSLGQSSLDTENSQLNSELIISVTPTAQESVSHVESQYAKTSEMGSTGLGSLTVDSVNLSTLAASRPDERSDDFELPSSMAVSSMRAESSAQRITEQPITMSAPRINASQPGTRKMSSGTPSRGVDETASGSVSQEGTASGSSRSGFSRELSSTTTLGGWNTGEITFSTRDESVAATRTRTSSIADTVSDGSAHQSLDGTSVASRISPTSEMGSTTGLSSAYYRSPASSAHGTLGGSTLSQGQPSRSSAPPTSDDEPIISTTDIVRSEIPSLVDSQLTTTSKLENNRVVAPIGNENEPTSMASKLSETSDFEEKSLSSVSTAAGSWTPGISVQLVTMGTSPDNISELFESANRSLSREGGAENGQTPKGTATSGASISASVGEESSVATLSHSSTTFENFVVTTVKHLNEENSEAISLQLATVSRPSRLDRGGRLTGGHPTGNTTHIQNDHPIVPTQPTQPSQSAEYEDFRVTVLLSPSSHNSIANLSPPSSLSMHLHALTKPIPTRSDSTSVTKLTTTYNKLTIATMVQSVDSGGLPAALSWEHSHPRDLQSVTSTQVQSHESLSNAGTRTARPTGGDSDAVYQASQSLSVNKSSVFISVGVVSGALCVFLIVFGWARRWCKNRRTIMIAHAETQKLTPRDPNRSYFSLYSEDGS</sequence>
<feature type="region of interest" description="Disordered" evidence="1">
    <location>
        <begin position="1187"/>
        <end position="1219"/>
    </location>
</feature>
<feature type="transmembrane region" description="Helical" evidence="2">
    <location>
        <begin position="1236"/>
        <end position="1257"/>
    </location>
</feature>
<feature type="compositionally biased region" description="Polar residues" evidence="1">
    <location>
        <begin position="746"/>
        <end position="760"/>
    </location>
</feature>
<feature type="compositionally biased region" description="Polar residues" evidence="1">
    <location>
        <begin position="820"/>
        <end position="857"/>
    </location>
</feature>
<feature type="compositionally biased region" description="Polar residues" evidence="1">
    <location>
        <begin position="719"/>
        <end position="739"/>
    </location>
</feature>
<feature type="region of interest" description="Disordered" evidence="1">
    <location>
        <begin position="702"/>
        <end position="803"/>
    </location>
</feature>
<proteinExistence type="predicted"/>
<feature type="compositionally biased region" description="Polar residues" evidence="1">
    <location>
        <begin position="768"/>
        <end position="778"/>
    </location>
</feature>
<protein>
    <submittedName>
        <fullName evidence="3">Uncharacterized protein</fullName>
    </submittedName>
</protein>
<feature type="compositionally biased region" description="Low complexity" evidence="1">
    <location>
        <begin position="1008"/>
        <end position="1017"/>
    </location>
</feature>
<keyword evidence="2" id="KW-0812">Transmembrane</keyword>
<feature type="compositionally biased region" description="Polar residues" evidence="1">
    <location>
        <begin position="793"/>
        <end position="803"/>
    </location>
</feature>
<evidence type="ECO:0000313" key="3">
    <source>
        <dbReference type="EMBL" id="KAH1894945.1"/>
    </source>
</evidence>
<gene>
    <name evidence="3" type="ORF">KXV57_002039</name>
</gene>
<feature type="compositionally biased region" description="Polar residues" evidence="1">
    <location>
        <begin position="875"/>
        <end position="890"/>
    </location>
</feature>
<evidence type="ECO:0000313" key="4">
    <source>
        <dbReference type="Proteomes" id="UP000813423"/>
    </source>
</evidence>
<organism evidence="3 4">
    <name type="scientific">Aspergillus fumigatus</name>
    <name type="common">Neosartorya fumigata</name>
    <dbReference type="NCBI Taxonomy" id="746128"/>
    <lineage>
        <taxon>Eukaryota</taxon>
        <taxon>Fungi</taxon>
        <taxon>Dikarya</taxon>
        <taxon>Ascomycota</taxon>
        <taxon>Pezizomycotina</taxon>
        <taxon>Eurotiomycetes</taxon>
        <taxon>Eurotiomycetidae</taxon>
        <taxon>Eurotiales</taxon>
        <taxon>Aspergillaceae</taxon>
        <taxon>Aspergillus</taxon>
        <taxon>Aspergillus subgen. Fumigati</taxon>
    </lineage>
</organism>
<dbReference type="EMBL" id="JAIBSC010000144">
    <property type="protein sequence ID" value="KAH1894945.1"/>
    <property type="molecule type" value="Genomic_DNA"/>
</dbReference>
<feature type="compositionally biased region" description="Basic and acidic residues" evidence="1">
    <location>
        <begin position="247"/>
        <end position="260"/>
    </location>
</feature>
<feature type="region of interest" description="Disordered" evidence="1">
    <location>
        <begin position="247"/>
        <end position="277"/>
    </location>
</feature>
<reference evidence="3" key="1">
    <citation type="submission" date="2021-08" db="EMBL/GenBank/DDBJ databases">
        <title>Global Aspergillus fumigatus from environmental and clinical sources.</title>
        <authorList>
            <person name="Barber A."/>
            <person name="Sae-Ong T."/>
        </authorList>
    </citation>
    <scope>NUCLEOTIDE SEQUENCE</scope>
    <source>
        <strain evidence="3">NRZ-2016-071</strain>
    </source>
</reference>
<accession>A0A9P8N9N5</accession>
<keyword evidence="2" id="KW-1133">Transmembrane helix</keyword>
<dbReference type="Proteomes" id="UP000813423">
    <property type="component" value="Unassembled WGS sequence"/>
</dbReference>
<feature type="compositionally biased region" description="Low complexity" evidence="1">
    <location>
        <begin position="541"/>
        <end position="556"/>
    </location>
</feature>
<feature type="region of interest" description="Disordered" evidence="1">
    <location>
        <begin position="820"/>
        <end position="897"/>
    </location>
</feature>
<feature type="compositionally biased region" description="Polar residues" evidence="1">
    <location>
        <begin position="1191"/>
        <end position="1209"/>
    </location>
</feature>
<feature type="region of interest" description="Disordered" evidence="1">
    <location>
        <begin position="51"/>
        <end position="74"/>
    </location>
</feature>